<dbReference type="RefSeq" id="WP_120695732.1">
    <property type="nucleotide sequence ID" value="NZ_RBDX01000016.1"/>
</dbReference>
<evidence type="ECO:0000256" key="8">
    <source>
        <dbReference type="ARBA" id="ARBA00048336"/>
    </source>
</evidence>
<dbReference type="SMART" id="SM00331">
    <property type="entry name" value="PP2C_SIG"/>
    <property type="match status" value="1"/>
</dbReference>
<keyword evidence="13" id="KW-0812">Transmembrane</keyword>
<dbReference type="AlphaFoldDB" id="A0A3A9W265"/>
<evidence type="ECO:0000256" key="3">
    <source>
        <dbReference type="ARBA" id="ARBA00022723"/>
    </source>
</evidence>
<dbReference type="Proteomes" id="UP000268652">
    <property type="component" value="Unassembled WGS sequence"/>
</dbReference>
<keyword evidence="5" id="KW-0904">Protein phosphatase</keyword>
<dbReference type="EMBL" id="RBDX01000016">
    <property type="protein sequence ID" value="RKN07325.1"/>
    <property type="molecule type" value="Genomic_DNA"/>
</dbReference>
<keyword evidence="3" id="KW-0479">Metal-binding</keyword>
<name>A0A3A9W265_9ACTN</name>
<evidence type="ECO:0000256" key="6">
    <source>
        <dbReference type="ARBA" id="ARBA00023211"/>
    </source>
</evidence>
<dbReference type="InterPro" id="IPR036457">
    <property type="entry name" value="PPM-type-like_dom_sf"/>
</dbReference>
<sequence>MSLTLRFAAGSHTGMIRDHNEDSGYAGPRLLAIADGMGGQAAGEVASSEVISTLVQLDDDIPGSDVLTSLDSSVQQANEKLRTMVADDPRLDGMGTTLTALLWTGQRLGLVHVGDSRAYLLRGGELTQITQDHTWVQRLVDEGRITEEEATTHPQRSLLMRALGSADHIDADLSIREVRAGDRYLLCSDGLSGVVSADTLRDTLGAFAAPDDTVRELIELALRGGGPDNITCIVADVLDVDTQEGDTLARQLYDAPQVVGAVAEPQNQRFGNTPETPASRAAELGRPQAPGGPTPGVAGPPTGVFGSFSDGEYVQRPAPRHRGLKRTALIVLALAVVGGGLYAGYRWTQTQYYVAANGDHVALYQGVSQDLGPLSLSSVERDHPEIPLEYLPAYQRSQVEGTISAGSRDEAETRIRDLAEQAEACELLAGQREAPEQEEPDPTENMPDAPPLEDGQEPGQESEQPAEEDGSNADVPPMTDRQKELAQQCAT</sequence>
<keyword evidence="4" id="KW-0378">Hydrolase</keyword>
<keyword evidence="17" id="KW-1185">Reference proteome</keyword>
<dbReference type="InterPro" id="IPR015655">
    <property type="entry name" value="PP2C"/>
</dbReference>
<evidence type="ECO:0000256" key="13">
    <source>
        <dbReference type="SAM" id="Phobius"/>
    </source>
</evidence>
<dbReference type="EMBL" id="RBDY01000002">
    <property type="protein sequence ID" value="RKN26860.1"/>
    <property type="molecule type" value="Genomic_DNA"/>
</dbReference>
<evidence type="ECO:0000256" key="2">
    <source>
        <dbReference type="ARBA" id="ARBA00013081"/>
    </source>
</evidence>
<feature type="domain" description="PPM-type phosphatase" evidence="14">
    <location>
        <begin position="6"/>
        <end position="237"/>
    </location>
</feature>
<gene>
    <name evidence="16" type="ORF">D7318_05030</name>
    <name evidence="15" type="ORF">D7319_19520</name>
</gene>
<dbReference type="InterPro" id="IPR001932">
    <property type="entry name" value="PPM-type_phosphatase-like_dom"/>
</dbReference>
<dbReference type="PROSITE" id="PS51746">
    <property type="entry name" value="PPM_2"/>
    <property type="match status" value="1"/>
</dbReference>
<dbReference type="CDD" id="cd00143">
    <property type="entry name" value="PP2Cc"/>
    <property type="match status" value="1"/>
</dbReference>
<evidence type="ECO:0000313" key="18">
    <source>
        <dbReference type="Proteomes" id="UP000275024"/>
    </source>
</evidence>
<comment type="cofactor">
    <cofactor evidence="1">
        <name>Mn(2+)</name>
        <dbReference type="ChEBI" id="CHEBI:29035"/>
    </cofactor>
</comment>
<dbReference type="PANTHER" id="PTHR47992">
    <property type="entry name" value="PROTEIN PHOSPHATASE"/>
    <property type="match status" value="1"/>
</dbReference>
<evidence type="ECO:0000256" key="11">
    <source>
        <dbReference type="ARBA" id="ARBA00079123"/>
    </source>
</evidence>
<evidence type="ECO:0000256" key="4">
    <source>
        <dbReference type="ARBA" id="ARBA00022801"/>
    </source>
</evidence>
<feature type="transmembrane region" description="Helical" evidence="13">
    <location>
        <begin position="327"/>
        <end position="345"/>
    </location>
</feature>
<dbReference type="OrthoDB" id="9801841at2"/>
<dbReference type="SMART" id="SM00332">
    <property type="entry name" value="PP2Cc"/>
    <property type="match status" value="1"/>
</dbReference>
<protein>
    <recommendedName>
        <fullName evidence="9">Serine/threonine protein phosphatase PstP</fullName>
        <ecNumber evidence="2">3.1.3.16</ecNumber>
    </recommendedName>
    <alternativeName>
        <fullName evidence="11">Mycobacterial Ser/Thr phosphatase</fullName>
    </alternativeName>
    <alternativeName>
        <fullName evidence="10">PP2C-family Ser/Thr phosphatase</fullName>
    </alternativeName>
</protein>
<comment type="catalytic activity">
    <reaction evidence="7">
        <text>O-phospho-L-seryl-[protein] + H2O = L-seryl-[protein] + phosphate</text>
        <dbReference type="Rhea" id="RHEA:20629"/>
        <dbReference type="Rhea" id="RHEA-COMP:9863"/>
        <dbReference type="Rhea" id="RHEA-COMP:11604"/>
        <dbReference type="ChEBI" id="CHEBI:15377"/>
        <dbReference type="ChEBI" id="CHEBI:29999"/>
        <dbReference type="ChEBI" id="CHEBI:43474"/>
        <dbReference type="ChEBI" id="CHEBI:83421"/>
        <dbReference type="EC" id="3.1.3.16"/>
    </reaction>
</comment>
<feature type="compositionally biased region" description="Polar residues" evidence="12">
    <location>
        <begin position="265"/>
        <end position="276"/>
    </location>
</feature>
<feature type="region of interest" description="Disordered" evidence="12">
    <location>
        <begin position="264"/>
        <end position="303"/>
    </location>
</feature>
<feature type="region of interest" description="Disordered" evidence="12">
    <location>
        <begin position="430"/>
        <end position="491"/>
    </location>
</feature>
<proteinExistence type="predicted"/>
<dbReference type="SUPFAM" id="SSF81606">
    <property type="entry name" value="PP2C-like"/>
    <property type="match status" value="1"/>
</dbReference>
<evidence type="ECO:0000256" key="1">
    <source>
        <dbReference type="ARBA" id="ARBA00001936"/>
    </source>
</evidence>
<dbReference type="Gene3D" id="3.60.40.10">
    <property type="entry name" value="PPM-type phosphatase domain"/>
    <property type="match status" value="1"/>
</dbReference>
<dbReference type="Proteomes" id="UP000275024">
    <property type="component" value="Unassembled WGS sequence"/>
</dbReference>
<keyword evidence="13" id="KW-0472">Membrane</keyword>
<dbReference type="FunFam" id="3.60.40.10:FF:000002">
    <property type="entry name" value="Serine/threonine phosphatase stp"/>
    <property type="match status" value="1"/>
</dbReference>
<comment type="caution">
    <text evidence="15">The sequence shown here is derived from an EMBL/GenBank/DDBJ whole genome shotgun (WGS) entry which is preliminary data.</text>
</comment>
<accession>A0A3A9W265</accession>
<dbReference type="GO" id="GO:0046872">
    <property type="term" value="F:metal ion binding"/>
    <property type="evidence" value="ECO:0007669"/>
    <property type="project" value="UniProtKB-KW"/>
</dbReference>
<evidence type="ECO:0000256" key="10">
    <source>
        <dbReference type="ARBA" id="ARBA00077741"/>
    </source>
</evidence>
<evidence type="ECO:0000256" key="9">
    <source>
        <dbReference type="ARBA" id="ARBA00071184"/>
    </source>
</evidence>
<dbReference type="GO" id="GO:0004722">
    <property type="term" value="F:protein serine/threonine phosphatase activity"/>
    <property type="evidence" value="ECO:0007669"/>
    <property type="project" value="UniProtKB-EC"/>
</dbReference>
<evidence type="ECO:0000313" key="16">
    <source>
        <dbReference type="EMBL" id="RKN26860.1"/>
    </source>
</evidence>
<evidence type="ECO:0000256" key="7">
    <source>
        <dbReference type="ARBA" id="ARBA00047761"/>
    </source>
</evidence>
<evidence type="ECO:0000256" key="5">
    <source>
        <dbReference type="ARBA" id="ARBA00022912"/>
    </source>
</evidence>
<feature type="compositionally biased region" description="Low complexity" evidence="12">
    <location>
        <begin position="289"/>
        <end position="303"/>
    </location>
</feature>
<organism evidence="15 18">
    <name type="scientific">Streptomyces radicis</name>
    <dbReference type="NCBI Taxonomy" id="1750517"/>
    <lineage>
        <taxon>Bacteria</taxon>
        <taxon>Bacillati</taxon>
        <taxon>Actinomycetota</taxon>
        <taxon>Actinomycetes</taxon>
        <taxon>Kitasatosporales</taxon>
        <taxon>Streptomycetaceae</taxon>
        <taxon>Streptomyces</taxon>
    </lineage>
</organism>
<evidence type="ECO:0000313" key="15">
    <source>
        <dbReference type="EMBL" id="RKN07325.1"/>
    </source>
</evidence>
<dbReference type="Pfam" id="PF00481">
    <property type="entry name" value="PP2C"/>
    <property type="match status" value="1"/>
</dbReference>
<evidence type="ECO:0000256" key="12">
    <source>
        <dbReference type="SAM" id="MobiDB-lite"/>
    </source>
</evidence>
<keyword evidence="6" id="KW-0464">Manganese</keyword>
<evidence type="ECO:0000259" key="14">
    <source>
        <dbReference type="PROSITE" id="PS51746"/>
    </source>
</evidence>
<reference evidence="17 18" key="1">
    <citation type="submission" date="2018-09" db="EMBL/GenBank/DDBJ databases">
        <title>Streptomyces sp. nov. DS1-2, an endophytic actinomycete isolated from roots of Dendrobium scabrilingue.</title>
        <authorList>
            <person name="Kuncharoen N."/>
            <person name="Kudo T."/>
            <person name="Ohkuma M."/>
            <person name="Yuki M."/>
            <person name="Tanasupawat S."/>
        </authorList>
    </citation>
    <scope>NUCLEOTIDE SEQUENCE [LARGE SCALE GENOMIC DNA]</scope>
    <source>
        <strain evidence="15 18">AZ1-7</strain>
        <strain evidence="16 17">DS1-2</strain>
    </source>
</reference>
<comment type="catalytic activity">
    <reaction evidence="8">
        <text>O-phospho-L-threonyl-[protein] + H2O = L-threonyl-[protein] + phosphate</text>
        <dbReference type="Rhea" id="RHEA:47004"/>
        <dbReference type="Rhea" id="RHEA-COMP:11060"/>
        <dbReference type="Rhea" id="RHEA-COMP:11605"/>
        <dbReference type="ChEBI" id="CHEBI:15377"/>
        <dbReference type="ChEBI" id="CHEBI:30013"/>
        <dbReference type="ChEBI" id="CHEBI:43474"/>
        <dbReference type="ChEBI" id="CHEBI:61977"/>
        <dbReference type="EC" id="3.1.3.16"/>
    </reaction>
</comment>
<evidence type="ECO:0000313" key="17">
    <source>
        <dbReference type="Proteomes" id="UP000268652"/>
    </source>
</evidence>
<dbReference type="EC" id="3.1.3.16" evidence="2"/>
<keyword evidence="13" id="KW-1133">Transmembrane helix</keyword>